<dbReference type="Pfam" id="PF07110">
    <property type="entry name" value="EthD"/>
    <property type="match status" value="1"/>
</dbReference>
<protein>
    <recommendedName>
        <fullName evidence="2">EthD domain-containing protein</fullName>
    </recommendedName>
</protein>
<evidence type="ECO:0000259" key="2">
    <source>
        <dbReference type="Pfam" id="PF07110"/>
    </source>
</evidence>
<accession>A0AAD6NNI7</accession>
<dbReference type="Proteomes" id="UP001221413">
    <property type="component" value="Unassembled WGS sequence"/>
</dbReference>
<organism evidence="3 4">
    <name type="scientific">Drechslerella dactyloides</name>
    <name type="common">Nematode-trapping fungus</name>
    <name type="synonym">Arthrobotrys dactyloides</name>
    <dbReference type="NCBI Taxonomy" id="74499"/>
    <lineage>
        <taxon>Eukaryota</taxon>
        <taxon>Fungi</taxon>
        <taxon>Dikarya</taxon>
        <taxon>Ascomycota</taxon>
        <taxon>Pezizomycotina</taxon>
        <taxon>Orbiliomycetes</taxon>
        <taxon>Orbiliales</taxon>
        <taxon>Orbiliaceae</taxon>
        <taxon>Drechslerella</taxon>
    </lineage>
</organism>
<keyword evidence="4" id="KW-1185">Reference proteome</keyword>
<dbReference type="Gene3D" id="3.30.70.100">
    <property type="match status" value="1"/>
</dbReference>
<proteinExistence type="inferred from homology"/>
<sequence>MSMEKLVRITIVFKKNPSLSDEQFHEYWAHTHAPLCTDWLRKFGIIKYTQHHLHKTGAEFIEKTLPGWPTASYDGIEDFYVRELKQFTDAILDDHYQKHLMPDGGVFADFASIFIVVGEDYVVIDDNDVVEKHERDYRIKSI</sequence>
<dbReference type="SUPFAM" id="SSF54909">
    <property type="entry name" value="Dimeric alpha+beta barrel"/>
    <property type="match status" value="1"/>
</dbReference>
<dbReference type="InterPro" id="IPR009799">
    <property type="entry name" value="EthD_dom"/>
</dbReference>
<name>A0AAD6NNI7_DREDA</name>
<evidence type="ECO:0000256" key="1">
    <source>
        <dbReference type="ARBA" id="ARBA00005986"/>
    </source>
</evidence>
<evidence type="ECO:0000313" key="3">
    <source>
        <dbReference type="EMBL" id="KAJ6263438.1"/>
    </source>
</evidence>
<dbReference type="InterPro" id="IPR011008">
    <property type="entry name" value="Dimeric_a/b-barrel"/>
</dbReference>
<evidence type="ECO:0000313" key="4">
    <source>
        <dbReference type="Proteomes" id="UP001221413"/>
    </source>
</evidence>
<feature type="domain" description="EthD" evidence="2">
    <location>
        <begin position="16"/>
        <end position="110"/>
    </location>
</feature>
<dbReference type="GO" id="GO:0016491">
    <property type="term" value="F:oxidoreductase activity"/>
    <property type="evidence" value="ECO:0007669"/>
    <property type="project" value="InterPro"/>
</dbReference>
<gene>
    <name evidence="3" type="ORF">Dda_2001</name>
</gene>
<dbReference type="AlphaFoldDB" id="A0AAD6NNI7"/>
<dbReference type="EMBL" id="JAQGDS010000002">
    <property type="protein sequence ID" value="KAJ6263438.1"/>
    <property type="molecule type" value="Genomic_DNA"/>
</dbReference>
<reference evidence="3" key="1">
    <citation type="submission" date="2023-01" db="EMBL/GenBank/DDBJ databases">
        <title>The chitinases involved in constricting ring structure development in the nematode-trapping fungus Drechslerella dactyloides.</title>
        <authorList>
            <person name="Wang R."/>
            <person name="Zhang L."/>
            <person name="Tang P."/>
            <person name="Li S."/>
            <person name="Liang L."/>
        </authorList>
    </citation>
    <scope>NUCLEOTIDE SEQUENCE</scope>
    <source>
        <strain evidence="3">YMF1.00031</strain>
    </source>
</reference>
<comment type="similarity">
    <text evidence="1">Belongs to the tpcK family.</text>
</comment>
<comment type="caution">
    <text evidence="3">The sequence shown here is derived from an EMBL/GenBank/DDBJ whole genome shotgun (WGS) entry which is preliminary data.</text>
</comment>